<comment type="caution">
    <text evidence="2">The sequence shown here is derived from an EMBL/GenBank/DDBJ whole genome shotgun (WGS) entry which is preliminary data.</text>
</comment>
<feature type="compositionally biased region" description="Basic and acidic residues" evidence="1">
    <location>
        <begin position="41"/>
        <end position="59"/>
    </location>
</feature>
<evidence type="ECO:0000313" key="3">
    <source>
        <dbReference type="Proteomes" id="UP001066276"/>
    </source>
</evidence>
<dbReference type="Proteomes" id="UP001066276">
    <property type="component" value="Chromosome 2_1"/>
</dbReference>
<feature type="compositionally biased region" description="Basic and acidic residues" evidence="1">
    <location>
        <begin position="102"/>
        <end position="112"/>
    </location>
</feature>
<protein>
    <submittedName>
        <fullName evidence="2">Uncharacterized protein</fullName>
    </submittedName>
</protein>
<organism evidence="2 3">
    <name type="scientific">Pleurodeles waltl</name>
    <name type="common">Iberian ribbed newt</name>
    <dbReference type="NCBI Taxonomy" id="8319"/>
    <lineage>
        <taxon>Eukaryota</taxon>
        <taxon>Metazoa</taxon>
        <taxon>Chordata</taxon>
        <taxon>Craniata</taxon>
        <taxon>Vertebrata</taxon>
        <taxon>Euteleostomi</taxon>
        <taxon>Amphibia</taxon>
        <taxon>Batrachia</taxon>
        <taxon>Caudata</taxon>
        <taxon>Salamandroidea</taxon>
        <taxon>Salamandridae</taxon>
        <taxon>Pleurodelinae</taxon>
        <taxon>Pleurodeles</taxon>
    </lineage>
</organism>
<reference evidence="2" key="1">
    <citation type="journal article" date="2022" name="bioRxiv">
        <title>Sequencing and chromosome-scale assembly of the giantPleurodeles waltlgenome.</title>
        <authorList>
            <person name="Brown T."/>
            <person name="Elewa A."/>
            <person name="Iarovenko S."/>
            <person name="Subramanian E."/>
            <person name="Araus A.J."/>
            <person name="Petzold A."/>
            <person name="Susuki M."/>
            <person name="Suzuki K.-i.T."/>
            <person name="Hayashi T."/>
            <person name="Toyoda A."/>
            <person name="Oliveira C."/>
            <person name="Osipova E."/>
            <person name="Leigh N.D."/>
            <person name="Simon A."/>
            <person name="Yun M.H."/>
        </authorList>
    </citation>
    <scope>NUCLEOTIDE SEQUENCE</scope>
    <source>
        <strain evidence="2">20211129_DDA</strain>
        <tissue evidence="2">Liver</tissue>
    </source>
</reference>
<evidence type="ECO:0000313" key="2">
    <source>
        <dbReference type="EMBL" id="KAJ1197106.1"/>
    </source>
</evidence>
<dbReference type="AlphaFoldDB" id="A0AAV7V862"/>
<accession>A0AAV7V862</accession>
<feature type="region of interest" description="Disordered" evidence="1">
    <location>
        <begin position="41"/>
        <end position="130"/>
    </location>
</feature>
<proteinExistence type="predicted"/>
<gene>
    <name evidence="2" type="ORF">NDU88_000968</name>
</gene>
<keyword evidence="3" id="KW-1185">Reference proteome</keyword>
<evidence type="ECO:0000256" key="1">
    <source>
        <dbReference type="SAM" id="MobiDB-lite"/>
    </source>
</evidence>
<name>A0AAV7V862_PLEWA</name>
<sequence>MVSTETGLIPPYPLGTSGTYLHRHPGDEGICKSLLDVAQERTAEKRAADETRATTDKKRTAAKSVAAAAAHQETVQHQEKQRQPRRQSQRQTREQQLSQEEQLEKEHPEKVGEPSGFNPVQRTPRPGSGVQQWRFLHHQPSKGQEVEKPLVPATLWGERGLGRYEDCGLIQNSHNMSRRREGDRQLPTVF</sequence>
<dbReference type="EMBL" id="JANPWB010000003">
    <property type="protein sequence ID" value="KAJ1197106.1"/>
    <property type="molecule type" value="Genomic_DNA"/>
</dbReference>